<feature type="transmembrane region" description="Helical" evidence="6">
    <location>
        <begin position="114"/>
        <end position="134"/>
    </location>
</feature>
<protein>
    <submittedName>
        <fullName evidence="7">Peptide transporter</fullName>
    </submittedName>
</protein>
<feature type="transmembrane region" description="Helical" evidence="6">
    <location>
        <begin position="477"/>
        <end position="498"/>
    </location>
</feature>
<dbReference type="InterPro" id="IPR004813">
    <property type="entry name" value="OPT"/>
</dbReference>
<feature type="transmembrane region" description="Helical" evidence="6">
    <location>
        <begin position="27"/>
        <end position="47"/>
    </location>
</feature>
<dbReference type="NCBIfam" id="TIGR00728">
    <property type="entry name" value="OPT_sfam"/>
    <property type="match status" value="1"/>
</dbReference>
<feature type="transmembrane region" description="Helical" evidence="6">
    <location>
        <begin position="663"/>
        <end position="684"/>
    </location>
</feature>
<sequence length="693" mass="72037">MESQQQPGTVIPFIKASENIPETTLKAILLGIILAVVLAGSNAYLGLKMGQTISASIPAAVISMAVLRFFRNSTILENNIVQTIASAGEVVAASTIFTIPALLVLQYWQTLDYWQITLIAVIGGVLGVLFSVPLRRALIVEGGLKFPEGVATAEVLKAGSSKDESDTNGGAGLLVGGAIGASILKFFQSGFQLISESISGWVKVGGTVFGFSNGLSLAMVGAGYIVGLKVAINLFVGALIAWGVIVPLYAYFSGPEAFGLDAGASAEALAMAIKGAKIRYIGVGTMVFGGIYAIVNLVKPIKAAVSSSFTAMKLARQGGSEKPIRTEHDIPMTWVIGGTLLLSIPIMLLFNHVLGAANLPLSSFTYGFTLVFLTVASLIIGFICASIGGYMAGIVGSSANPLSGITIGAILLVSFSLLTILGNEITFGVASKEVLSLAAVVIFIGGVVAAAASLSCDNLQDLKSGQLVGATPWKQQLTLIIGVVAGAAVVAPILQLLFDAYGIGGVFPREGMDPSKALAAPQATLMASVAQGIFEHKLDWVLVMMGAGIGLAIVLIDRLILAPRASEYRLSALAVALGIYLPMDVILPIVIGGTLSYFARRSLKKKVSSESSEKQEKAFSIAERKGLLFSAGMIAGDAMIGIFLAIPFAAYQSTSVFALVDESFSQTAAILGILSFMAFGYILYNLGSKKHTA</sequence>
<dbReference type="KEGG" id="paca:ID47_09910"/>
<reference evidence="7 8" key="1">
    <citation type="submission" date="2014-07" db="EMBL/GenBank/DDBJ databases">
        <title>Comparative genomic insights into amoeba endosymbionts belonging to the families of Holosporaceae and Candidatus Midichloriaceae within Rickettsiales.</title>
        <authorList>
            <person name="Wang Z."/>
            <person name="Wu M."/>
        </authorList>
    </citation>
    <scope>NUCLEOTIDE SEQUENCE [LARGE SCALE GENOMIC DNA]</scope>
    <source>
        <strain evidence="7">PRA3</strain>
    </source>
</reference>
<dbReference type="GO" id="GO:0035673">
    <property type="term" value="F:oligopeptide transmembrane transporter activity"/>
    <property type="evidence" value="ECO:0007669"/>
    <property type="project" value="InterPro"/>
</dbReference>
<organism evidence="7 8">
    <name type="scientific">Candidatus Odyssella acanthamoebae</name>
    <dbReference type="NCBI Taxonomy" id="91604"/>
    <lineage>
        <taxon>Bacteria</taxon>
        <taxon>Pseudomonadati</taxon>
        <taxon>Pseudomonadota</taxon>
        <taxon>Alphaproteobacteria</taxon>
        <taxon>Holosporales</taxon>
        <taxon>Candidatus Paracaedibacteraceae</taxon>
        <taxon>Candidatus Odyssella</taxon>
    </lineage>
</organism>
<feature type="transmembrane region" description="Helical" evidence="6">
    <location>
        <begin position="208"/>
        <end position="227"/>
    </location>
</feature>
<proteinExistence type="predicted"/>
<evidence type="ECO:0000256" key="5">
    <source>
        <dbReference type="ARBA" id="ARBA00023136"/>
    </source>
</evidence>
<feature type="transmembrane region" description="Helical" evidence="6">
    <location>
        <begin position="53"/>
        <end position="70"/>
    </location>
</feature>
<dbReference type="InterPro" id="IPR004814">
    <property type="entry name" value="Oligopep_transpt"/>
</dbReference>
<keyword evidence="2" id="KW-0813">Transport</keyword>
<dbReference type="Proteomes" id="UP000028926">
    <property type="component" value="Chromosome"/>
</dbReference>
<feature type="transmembrane region" description="Helical" evidence="6">
    <location>
        <begin position="434"/>
        <end position="456"/>
    </location>
</feature>
<keyword evidence="5 6" id="KW-0472">Membrane</keyword>
<feature type="transmembrane region" description="Helical" evidence="6">
    <location>
        <begin position="234"/>
        <end position="252"/>
    </location>
</feature>
<evidence type="ECO:0000256" key="6">
    <source>
        <dbReference type="SAM" id="Phobius"/>
    </source>
</evidence>
<evidence type="ECO:0000256" key="1">
    <source>
        <dbReference type="ARBA" id="ARBA00004141"/>
    </source>
</evidence>
<feature type="transmembrane region" description="Helical" evidence="6">
    <location>
        <begin position="278"/>
        <end position="298"/>
    </location>
</feature>
<name>A0A077B209_9PROT</name>
<evidence type="ECO:0000256" key="3">
    <source>
        <dbReference type="ARBA" id="ARBA00022692"/>
    </source>
</evidence>
<keyword evidence="3 6" id="KW-0812">Transmembrane</keyword>
<evidence type="ECO:0000256" key="2">
    <source>
        <dbReference type="ARBA" id="ARBA00022448"/>
    </source>
</evidence>
<dbReference type="AlphaFoldDB" id="A0A077B209"/>
<dbReference type="PANTHER" id="PTHR31645:SF0">
    <property type="entry name" value="OLIGOPEPTIDE TRANSPORTER YGL114W-RELATED"/>
    <property type="match status" value="1"/>
</dbReference>
<feature type="transmembrane region" description="Helical" evidence="6">
    <location>
        <begin position="402"/>
        <end position="422"/>
    </location>
</feature>
<dbReference type="EMBL" id="CP008941">
    <property type="protein sequence ID" value="AIK96975.1"/>
    <property type="molecule type" value="Genomic_DNA"/>
</dbReference>
<dbReference type="HOGENOM" id="CLU_018238_0_0_5"/>
<feature type="transmembrane region" description="Helical" evidence="6">
    <location>
        <begin position="366"/>
        <end position="390"/>
    </location>
</feature>
<dbReference type="InterPro" id="IPR045035">
    <property type="entry name" value="YSL-like"/>
</dbReference>
<feature type="transmembrane region" description="Helical" evidence="6">
    <location>
        <begin position="627"/>
        <end position="651"/>
    </location>
</feature>
<dbReference type="Pfam" id="PF03169">
    <property type="entry name" value="OPT"/>
    <property type="match status" value="1"/>
</dbReference>
<feature type="transmembrane region" description="Helical" evidence="6">
    <location>
        <begin position="170"/>
        <end position="188"/>
    </location>
</feature>
<feature type="transmembrane region" description="Helical" evidence="6">
    <location>
        <begin position="332"/>
        <end position="354"/>
    </location>
</feature>
<dbReference type="GO" id="GO:0016020">
    <property type="term" value="C:membrane"/>
    <property type="evidence" value="ECO:0007669"/>
    <property type="project" value="UniProtKB-SubCell"/>
</dbReference>
<feature type="transmembrane region" description="Helical" evidence="6">
    <location>
        <begin position="573"/>
        <end position="599"/>
    </location>
</feature>
<dbReference type="eggNOG" id="COG1297">
    <property type="taxonomic scope" value="Bacteria"/>
</dbReference>
<accession>A0A077B209</accession>
<gene>
    <name evidence="7" type="ORF">ID47_09910</name>
</gene>
<feature type="transmembrane region" description="Helical" evidence="6">
    <location>
        <begin position="541"/>
        <end position="561"/>
    </location>
</feature>
<evidence type="ECO:0000256" key="4">
    <source>
        <dbReference type="ARBA" id="ARBA00022989"/>
    </source>
</evidence>
<keyword evidence="4 6" id="KW-1133">Transmembrane helix</keyword>
<evidence type="ECO:0000313" key="8">
    <source>
        <dbReference type="Proteomes" id="UP000028926"/>
    </source>
</evidence>
<feature type="transmembrane region" description="Helical" evidence="6">
    <location>
        <begin position="90"/>
        <end position="108"/>
    </location>
</feature>
<evidence type="ECO:0000313" key="7">
    <source>
        <dbReference type="EMBL" id="AIK96975.1"/>
    </source>
</evidence>
<dbReference type="NCBIfam" id="TIGR00733">
    <property type="entry name" value="OPT family oligopeptide transporter"/>
    <property type="match status" value="1"/>
</dbReference>
<keyword evidence="8" id="KW-1185">Reference proteome</keyword>
<dbReference type="PANTHER" id="PTHR31645">
    <property type="entry name" value="OLIGOPEPTIDE TRANSPORTER YGL114W-RELATED"/>
    <property type="match status" value="1"/>
</dbReference>
<comment type="subcellular location">
    <subcellularLocation>
        <location evidence="1">Membrane</location>
        <topology evidence="1">Multi-pass membrane protein</topology>
    </subcellularLocation>
</comment>